<name>A0A2K3DJQ2_CHLRE</name>
<feature type="compositionally biased region" description="Gly residues" evidence="4">
    <location>
        <begin position="325"/>
        <end position="335"/>
    </location>
</feature>
<sequence>MELQRTLQGHGGCVNTVSFNPAGDLLVSGSDDQAVMLWDWRRGVRRLRYEPGHTNNIFQARFLPGTHDKTLVSCAADGQVRVTYFREGSGRPATKRLHRHSGRAHKIALQHASPYDAAAFGGGSATATAGSGGGPPCFYSSGEDGDVCFFDLRATDSQALGVMAATAGTGDAGSDARGRGRFSRARTVIDINAVHVNPARPWQLAVGGSDECVQLYDVRLLTSLTSSYVSAASPAAPRRGAATEAAAGGGGGRGGGGGGAPRCRVHGNPLMELCPAHLRPPPAGESSSAFRRPTHVTCVVFGQNGDVLATYNDDDVYLFRPPGTQGSGGGEGRPGSSGRRHEDEESEEESSEEEEEEEEEDKEGGGGGRKGKGRWGWRWWRQQQDEEEEDDSLLRPSRRRRRPGAGGGGAAGRGGKGKDKEDQGAQGGGVAKSRKRGGSEDEGGRQEDEGPRDYVIKRYSGHRNNRTVKGVSFLGEREEWVVSGSDCGHVYIWDRHTAQLHAWLRGDSYVVNCLEPHPTLPLHLATSGIDDDIKLWAPTAEEPRLPGPAAEAAMRDNAAARSGSGRAGGGARRLVLPPAMVRALLSRMAEEEDEGGSGQRAAQLRAMLLEALTSIGGLVEDEDTDDEDDDDDDDDEEEEEEEEEEGYSANDEDDAEEEEEEDGEEGEEGEEGAGDDGGGGEEEEEEGEEAAQQLRRRG</sequence>
<dbReference type="SUPFAM" id="SSF50978">
    <property type="entry name" value="WD40 repeat-like"/>
    <property type="match status" value="1"/>
</dbReference>
<dbReference type="GeneID" id="5716213"/>
<evidence type="ECO:0000256" key="4">
    <source>
        <dbReference type="SAM" id="MobiDB-lite"/>
    </source>
</evidence>
<dbReference type="Gene3D" id="2.130.10.10">
    <property type="entry name" value="YVTN repeat-like/Quinoprotein amine dehydrogenase"/>
    <property type="match status" value="2"/>
</dbReference>
<accession>A0A2K3DJQ2</accession>
<feature type="region of interest" description="Disordered" evidence="4">
    <location>
        <begin position="232"/>
        <end position="263"/>
    </location>
</feature>
<dbReference type="PANTHER" id="PTHR15574:SF21">
    <property type="entry name" value="DDB1- AND CUL4-ASSOCIATED FACTOR 8"/>
    <property type="match status" value="1"/>
</dbReference>
<feature type="compositionally biased region" description="Acidic residues" evidence="4">
    <location>
        <begin position="344"/>
        <end position="362"/>
    </location>
</feature>
<dbReference type="GO" id="GO:0005737">
    <property type="term" value="C:cytoplasm"/>
    <property type="evidence" value="ECO:0000318"/>
    <property type="project" value="GO_Central"/>
</dbReference>
<dbReference type="PROSITE" id="PS50082">
    <property type="entry name" value="WD_REPEATS_2"/>
    <property type="match status" value="1"/>
</dbReference>
<feature type="region of interest" description="Disordered" evidence="4">
    <location>
        <begin position="544"/>
        <end position="573"/>
    </location>
</feature>
<feature type="compositionally biased region" description="Low complexity" evidence="4">
    <location>
        <begin position="549"/>
        <end position="564"/>
    </location>
</feature>
<keyword evidence="6" id="KW-1185">Reference proteome</keyword>
<evidence type="ECO:0000313" key="6">
    <source>
        <dbReference type="Proteomes" id="UP000006906"/>
    </source>
</evidence>
<dbReference type="GO" id="GO:0080008">
    <property type="term" value="C:Cul4-RING E3 ubiquitin ligase complex"/>
    <property type="evidence" value="ECO:0000318"/>
    <property type="project" value="GO_Central"/>
</dbReference>
<dbReference type="OrthoDB" id="4869960at2759"/>
<feature type="compositionally biased region" description="Low complexity" evidence="4">
    <location>
        <begin position="232"/>
        <end position="246"/>
    </location>
</feature>
<dbReference type="InParanoid" id="A0A2K3DJQ2"/>
<feature type="compositionally biased region" description="Acidic residues" evidence="4">
    <location>
        <begin position="619"/>
        <end position="689"/>
    </location>
</feature>
<feature type="compositionally biased region" description="Basic and acidic residues" evidence="4">
    <location>
        <begin position="437"/>
        <end position="453"/>
    </location>
</feature>
<dbReference type="PROSITE" id="PS50294">
    <property type="entry name" value="WD_REPEATS_REGION"/>
    <property type="match status" value="1"/>
</dbReference>
<dbReference type="KEGG" id="cre:CHLRE_07g328600v5"/>
<evidence type="ECO:0000256" key="1">
    <source>
        <dbReference type="ARBA" id="ARBA00022574"/>
    </source>
</evidence>
<dbReference type="Proteomes" id="UP000006906">
    <property type="component" value="Chromosome 7"/>
</dbReference>
<dbReference type="FunCoup" id="A0A2K3DJQ2">
    <property type="interactions" value="1354"/>
</dbReference>
<dbReference type="PANTHER" id="PTHR15574">
    <property type="entry name" value="WD REPEAT DOMAIN-CONTAINING FAMILY"/>
    <property type="match status" value="1"/>
</dbReference>
<proteinExistence type="predicted"/>
<organism evidence="5 6">
    <name type="scientific">Chlamydomonas reinhardtii</name>
    <name type="common">Chlamydomonas smithii</name>
    <dbReference type="NCBI Taxonomy" id="3055"/>
    <lineage>
        <taxon>Eukaryota</taxon>
        <taxon>Viridiplantae</taxon>
        <taxon>Chlorophyta</taxon>
        <taxon>core chlorophytes</taxon>
        <taxon>Chlorophyceae</taxon>
        <taxon>CS clade</taxon>
        <taxon>Chlamydomonadales</taxon>
        <taxon>Chlamydomonadaceae</taxon>
        <taxon>Chlamydomonas</taxon>
    </lineage>
</organism>
<protein>
    <submittedName>
        <fullName evidence="5">Uncharacterized protein</fullName>
    </submittedName>
</protein>
<feature type="region of interest" description="Disordered" evidence="4">
    <location>
        <begin position="318"/>
        <end position="453"/>
    </location>
</feature>
<evidence type="ECO:0000313" key="5">
    <source>
        <dbReference type="EMBL" id="PNW80760.1"/>
    </source>
</evidence>
<dbReference type="EMBL" id="CM008968">
    <property type="protein sequence ID" value="PNW80760.1"/>
    <property type="molecule type" value="Genomic_DNA"/>
</dbReference>
<feature type="compositionally biased region" description="Gly residues" evidence="4">
    <location>
        <begin position="404"/>
        <end position="414"/>
    </location>
</feature>
<dbReference type="STRING" id="3055.A0A2K3DJQ2"/>
<feature type="compositionally biased region" description="Gly residues" evidence="4">
    <location>
        <begin position="247"/>
        <end position="260"/>
    </location>
</feature>
<feature type="repeat" description="WD" evidence="3">
    <location>
        <begin position="7"/>
        <end position="39"/>
    </location>
</feature>
<dbReference type="OMA" id="MEQLYLF"/>
<dbReference type="InterPro" id="IPR015943">
    <property type="entry name" value="WD40/YVTN_repeat-like_dom_sf"/>
</dbReference>
<dbReference type="RefSeq" id="XP_042922712.1">
    <property type="nucleotide sequence ID" value="XM_043064144.1"/>
</dbReference>
<dbReference type="InterPro" id="IPR036322">
    <property type="entry name" value="WD40_repeat_dom_sf"/>
</dbReference>
<dbReference type="AlphaFoldDB" id="A0A2K3DJQ2"/>
<dbReference type="InterPro" id="IPR045151">
    <property type="entry name" value="DCAF8"/>
</dbReference>
<gene>
    <name evidence="5" type="ORF">CHLRE_07g328600v5</name>
</gene>
<dbReference type="InterPro" id="IPR001680">
    <property type="entry name" value="WD40_rpt"/>
</dbReference>
<keyword evidence="2" id="KW-0677">Repeat</keyword>
<dbReference type="SMART" id="SM00320">
    <property type="entry name" value="WD40"/>
    <property type="match status" value="7"/>
</dbReference>
<dbReference type="Gramene" id="PNW80760">
    <property type="protein sequence ID" value="PNW80760"/>
    <property type="gene ID" value="CHLRE_07g328600v5"/>
</dbReference>
<keyword evidence="1 3" id="KW-0853">WD repeat</keyword>
<evidence type="ECO:0000256" key="3">
    <source>
        <dbReference type="PROSITE-ProRule" id="PRU00221"/>
    </source>
</evidence>
<evidence type="ECO:0000256" key="2">
    <source>
        <dbReference type="ARBA" id="ARBA00022737"/>
    </source>
</evidence>
<feature type="region of interest" description="Disordered" evidence="4">
    <location>
        <begin position="615"/>
        <end position="698"/>
    </location>
</feature>
<dbReference type="Pfam" id="PF00400">
    <property type="entry name" value="WD40"/>
    <property type="match status" value="2"/>
</dbReference>
<reference evidence="5 6" key="1">
    <citation type="journal article" date="2007" name="Science">
        <title>The Chlamydomonas genome reveals the evolution of key animal and plant functions.</title>
        <authorList>
            <person name="Merchant S.S."/>
            <person name="Prochnik S.E."/>
            <person name="Vallon O."/>
            <person name="Harris E.H."/>
            <person name="Karpowicz S.J."/>
            <person name="Witman G.B."/>
            <person name="Terry A."/>
            <person name="Salamov A."/>
            <person name="Fritz-Laylin L.K."/>
            <person name="Marechal-Drouard L."/>
            <person name="Marshall W.F."/>
            <person name="Qu L.H."/>
            <person name="Nelson D.R."/>
            <person name="Sanderfoot A.A."/>
            <person name="Spalding M.H."/>
            <person name="Kapitonov V.V."/>
            <person name="Ren Q."/>
            <person name="Ferris P."/>
            <person name="Lindquist E."/>
            <person name="Shapiro H."/>
            <person name="Lucas S.M."/>
            <person name="Grimwood J."/>
            <person name="Schmutz J."/>
            <person name="Cardol P."/>
            <person name="Cerutti H."/>
            <person name="Chanfreau G."/>
            <person name="Chen C.L."/>
            <person name="Cognat V."/>
            <person name="Croft M.T."/>
            <person name="Dent R."/>
            <person name="Dutcher S."/>
            <person name="Fernandez E."/>
            <person name="Fukuzawa H."/>
            <person name="Gonzalez-Ballester D."/>
            <person name="Gonzalez-Halphen D."/>
            <person name="Hallmann A."/>
            <person name="Hanikenne M."/>
            <person name="Hippler M."/>
            <person name="Inwood W."/>
            <person name="Jabbari K."/>
            <person name="Kalanon M."/>
            <person name="Kuras R."/>
            <person name="Lefebvre P.A."/>
            <person name="Lemaire S.D."/>
            <person name="Lobanov A.V."/>
            <person name="Lohr M."/>
            <person name="Manuell A."/>
            <person name="Meier I."/>
            <person name="Mets L."/>
            <person name="Mittag M."/>
            <person name="Mittelmeier T."/>
            <person name="Moroney J.V."/>
            <person name="Moseley J."/>
            <person name="Napoli C."/>
            <person name="Nedelcu A.M."/>
            <person name="Niyogi K."/>
            <person name="Novoselov S.V."/>
            <person name="Paulsen I.T."/>
            <person name="Pazour G."/>
            <person name="Purton S."/>
            <person name="Ral J.P."/>
            <person name="Riano-Pachon D.M."/>
            <person name="Riekhof W."/>
            <person name="Rymarquis L."/>
            <person name="Schroda M."/>
            <person name="Stern D."/>
            <person name="Umen J."/>
            <person name="Willows R."/>
            <person name="Wilson N."/>
            <person name="Zimmer S.L."/>
            <person name="Allmer J."/>
            <person name="Balk J."/>
            <person name="Bisova K."/>
            <person name="Chen C.J."/>
            <person name="Elias M."/>
            <person name="Gendler K."/>
            <person name="Hauser C."/>
            <person name="Lamb M.R."/>
            <person name="Ledford H."/>
            <person name="Long J.C."/>
            <person name="Minagawa J."/>
            <person name="Page M.D."/>
            <person name="Pan J."/>
            <person name="Pootakham W."/>
            <person name="Roje S."/>
            <person name="Rose A."/>
            <person name="Stahlberg E."/>
            <person name="Terauchi A.M."/>
            <person name="Yang P."/>
            <person name="Ball S."/>
            <person name="Bowler C."/>
            <person name="Dieckmann C.L."/>
            <person name="Gladyshev V.N."/>
            <person name="Green P."/>
            <person name="Jorgensen R."/>
            <person name="Mayfield S."/>
            <person name="Mueller-Roeber B."/>
            <person name="Rajamani S."/>
            <person name="Sayre R.T."/>
            <person name="Brokstein P."/>
            <person name="Dubchak I."/>
            <person name="Goodstein D."/>
            <person name="Hornick L."/>
            <person name="Huang Y.W."/>
            <person name="Jhaveri J."/>
            <person name="Luo Y."/>
            <person name="Martinez D."/>
            <person name="Ngau W.C."/>
            <person name="Otillar B."/>
            <person name="Poliakov A."/>
            <person name="Porter A."/>
            <person name="Szajkowski L."/>
            <person name="Werner G."/>
            <person name="Zhou K."/>
            <person name="Grigoriev I.V."/>
            <person name="Rokhsar D.S."/>
            <person name="Grossman A.R."/>
        </authorList>
    </citation>
    <scope>NUCLEOTIDE SEQUENCE [LARGE SCALE GENOMIC DNA]</scope>
    <source>
        <strain evidence="6">CC-503</strain>
    </source>
</reference>